<dbReference type="Proteomes" id="UP000319852">
    <property type="component" value="Chromosome"/>
</dbReference>
<dbReference type="GO" id="GO:0042558">
    <property type="term" value="P:pteridine-containing compound metabolic process"/>
    <property type="evidence" value="ECO:0007669"/>
    <property type="project" value="InterPro"/>
</dbReference>
<proteinExistence type="predicted"/>
<protein>
    <recommendedName>
        <fullName evidence="1">Pterin-binding domain-containing protein</fullName>
    </recommendedName>
</protein>
<dbReference type="InterPro" id="IPR011005">
    <property type="entry name" value="Dihydropteroate_synth-like_sf"/>
</dbReference>
<keyword evidence="3" id="KW-1185">Reference proteome</keyword>
<dbReference type="RefSeq" id="WP_246117722.1">
    <property type="nucleotide sequence ID" value="NZ_CP036263.1"/>
</dbReference>
<dbReference type="Pfam" id="PF00809">
    <property type="entry name" value="Pterin_bind"/>
    <property type="match status" value="1"/>
</dbReference>
<dbReference type="SUPFAM" id="SSF51717">
    <property type="entry name" value="Dihydropteroate synthetase-like"/>
    <property type="match status" value="1"/>
</dbReference>
<dbReference type="PROSITE" id="PS50972">
    <property type="entry name" value="PTERIN_BINDING"/>
    <property type="match status" value="1"/>
</dbReference>
<dbReference type="KEGG" id="amob:HG15A2_26600"/>
<gene>
    <name evidence="2" type="ORF">HG15A2_26600</name>
</gene>
<dbReference type="InterPro" id="IPR045406">
    <property type="entry name" value="DUF6513"/>
</dbReference>
<evidence type="ECO:0000313" key="3">
    <source>
        <dbReference type="Proteomes" id="UP000319852"/>
    </source>
</evidence>
<feature type="domain" description="Pterin-binding" evidence="1">
    <location>
        <begin position="107"/>
        <end position="363"/>
    </location>
</feature>
<dbReference type="InterPro" id="IPR000489">
    <property type="entry name" value="Pterin-binding_dom"/>
</dbReference>
<dbReference type="Gene3D" id="3.20.20.20">
    <property type="entry name" value="Dihydropteroate synthase-like"/>
    <property type="match status" value="1"/>
</dbReference>
<dbReference type="Pfam" id="PF20123">
    <property type="entry name" value="DUF6513"/>
    <property type="match status" value="1"/>
</dbReference>
<dbReference type="AlphaFoldDB" id="A0A517MWZ5"/>
<organism evidence="2 3">
    <name type="scientific">Adhaeretor mobilis</name>
    <dbReference type="NCBI Taxonomy" id="1930276"/>
    <lineage>
        <taxon>Bacteria</taxon>
        <taxon>Pseudomonadati</taxon>
        <taxon>Planctomycetota</taxon>
        <taxon>Planctomycetia</taxon>
        <taxon>Pirellulales</taxon>
        <taxon>Lacipirellulaceae</taxon>
        <taxon>Adhaeretor</taxon>
    </lineage>
</organism>
<reference evidence="2 3" key="1">
    <citation type="submission" date="2019-02" db="EMBL/GenBank/DDBJ databases">
        <title>Deep-cultivation of Planctomycetes and their phenomic and genomic characterization uncovers novel biology.</title>
        <authorList>
            <person name="Wiegand S."/>
            <person name="Jogler M."/>
            <person name="Boedeker C."/>
            <person name="Pinto D."/>
            <person name="Vollmers J."/>
            <person name="Rivas-Marin E."/>
            <person name="Kohn T."/>
            <person name="Peeters S.H."/>
            <person name="Heuer A."/>
            <person name="Rast P."/>
            <person name="Oberbeckmann S."/>
            <person name="Bunk B."/>
            <person name="Jeske O."/>
            <person name="Meyerdierks A."/>
            <person name="Storesund J.E."/>
            <person name="Kallscheuer N."/>
            <person name="Luecker S."/>
            <person name="Lage O.M."/>
            <person name="Pohl T."/>
            <person name="Merkel B.J."/>
            <person name="Hornburger P."/>
            <person name="Mueller R.-W."/>
            <person name="Bruemmer F."/>
            <person name="Labrenz M."/>
            <person name="Spormann A.M."/>
            <person name="Op den Camp H."/>
            <person name="Overmann J."/>
            <person name="Amann R."/>
            <person name="Jetten M.S.M."/>
            <person name="Mascher T."/>
            <person name="Medema M.H."/>
            <person name="Devos D.P."/>
            <person name="Kaster A.-K."/>
            <person name="Ovreas L."/>
            <person name="Rohde M."/>
            <person name="Galperin M.Y."/>
            <person name="Jogler C."/>
        </authorList>
    </citation>
    <scope>NUCLEOTIDE SEQUENCE [LARGE SCALE GENOMIC DNA]</scope>
    <source>
        <strain evidence="2 3">HG15A2</strain>
    </source>
</reference>
<accession>A0A517MWZ5</accession>
<dbReference type="EMBL" id="CP036263">
    <property type="protein sequence ID" value="QDS99337.1"/>
    <property type="molecule type" value="Genomic_DNA"/>
</dbReference>
<evidence type="ECO:0000259" key="1">
    <source>
        <dbReference type="PROSITE" id="PS50972"/>
    </source>
</evidence>
<evidence type="ECO:0000313" key="2">
    <source>
        <dbReference type="EMBL" id="QDS99337.1"/>
    </source>
</evidence>
<sequence length="477" mass="52682">MPSQREHYHFVTGRLAEHALKSIVAPLAGEVDFDYSVQVLPITVAALMSPPWIAKRLEVPQHTTQVMIPGYCEGDLSSLESASPCPVLVGPRDLRQLPAFFQRPAPPTNYGEYDIEIIAEINNCPRIPLQEILSIAADYAGSGANVIDVGCEPGDPWMDVGEVVRALRDEGHRVSIDSLNPIEIALAVASGAELVLSVNSTNREAAIDWGVEVIATPDVPANLEGLDDTIDFLAKHGTRLRIDPILEPIAFGFANSLGRYLGVRHRYPDAELMMGVGNLTELTEVDSAGVNTLLLGFCQEQNIHSILTTEVINWARSSVRECDLARRLTHHAVSQRVLPKHVDSRLVMLRDSEIVESSPQELEELAASIRDNNYRVFASEGEVHLVGNGIHLHDADPFMVMEQLRQTQSKNKESNKITAGHAFYLGYEMCKALTALTLGKTYRQDEPLDWGFATRSENRHYLRPARNSTSESEGDSH</sequence>
<name>A0A517MWZ5_9BACT</name>